<comment type="caution">
    <text evidence="6">The sequence shown here is derived from an EMBL/GenBank/DDBJ whole genome shotgun (WGS) entry which is preliminary data.</text>
</comment>
<feature type="transmembrane region" description="Helical" evidence="4">
    <location>
        <begin position="229"/>
        <end position="251"/>
    </location>
</feature>
<feature type="transmembrane region" description="Helical" evidence="4">
    <location>
        <begin position="294"/>
        <end position="313"/>
    </location>
</feature>
<feature type="transmembrane region" description="Helical" evidence="4">
    <location>
        <begin position="88"/>
        <end position="107"/>
    </location>
</feature>
<name>A0A426QLW6_9GAMM</name>
<dbReference type="Pfam" id="PF07690">
    <property type="entry name" value="MFS_1"/>
    <property type="match status" value="1"/>
</dbReference>
<feature type="transmembrane region" description="Helical" evidence="4">
    <location>
        <begin position="113"/>
        <end position="135"/>
    </location>
</feature>
<sequence length="410" mass="41908">MSPPAFAPLRAYACFVGSHWRLLGFGLLCATLSGFGQTFYVGLFNAPLRADFGLGHGGLGLVYGAATLASAGLLAWLGRLYDRLDLRLYLTGAAIILAAGCLLLAGAGSLPGLVLALFALRLGGQGLMGHIAMTTMAQRFHGGRGKAVSLAAMGFPLAEAVFPATAVAALTLLDWRGLWLISAALVLVLFLPLLLWLLRGAVGGEAPAAGGQEHAPDRTLHETLRDWRFLLLMPAAVAPPFVVTVAFFHQVPLAAAKGWSTELLATGLALFAAGHVTGLLGAGPLVDRFTAARLFAAALLPLAAAMGVLAGFAANWAALVWPALLGLGLGLASTTLTPLLAERCGVMHLGAIRALVQALMILSTAIGPPLVGGLLDLGIGTTALATGIGLGVLVAVLLARLALGRQPIAA</sequence>
<dbReference type="InterPro" id="IPR036259">
    <property type="entry name" value="MFS_trans_sf"/>
</dbReference>
<feature type="transmembrane region" description="Helical" evidence="4">
    <location>
        <begin position="178"/>
        <end position="198"/>
    </location>
</feature>
<keyword evidence="1 4" id="KW-0812">Transmembrane</keyword>
<feature type="transmembrane region" description="Helical" evidence="4">
    <location>
        <begin position="20"/>
        <end position="40"/>
    </location>
</feature>
<reference evidence="6 7" key="1">
    <citation type="journal article" date="2010" name="Int. J. Syst. Evol. Microbiol.">
        <title>Thiohalobacter thiocyanaticus gen. nov., sp. nov., a moderately halophilic, sulfur-oxidizing gammaproteobacterium from hypersaline lakes, that utilizes thiocyanate.</title>
        <authorList>
            <person name="Sorokin D.Y."/>
            <person name="Kovaleva O.L."/>
            <person name="Tourova T.P."/>
            <person name="Muyzer G."/>
        </authorList>
    </citation>
    <scope>NUCLEOTIDE SEQUENCE [LARGE SCALE GENOMIC DNA]</scope>
    <source>
        <strain evidence="6 7">Hrh1</strain>
    </source>
</reference>
<dbReference type="SUPFAM" id="SSF103473">
    <property type="entry name" value="MFS general substrate transporter"/>
    <property type="match status" value="1"/>
</dbReference>
<feature type="transmembrane region" description="Helical" evidence="4">
    <location>
        <begin position="319"/>
        <end position="340"/>
    </location>
</feature>
<dbReference type="PANTHER" id="PTHR11360:SF308">
    <property type="entry name" value="BLL3089 PROTEIN"/>
    <property type="match status" value="1"/>
</dbReference>
<dbReference type="InterPro" id="IPR050327">
    <property type="entry name" value="Proton-linked_MCT"/>
</dbReference>
<proteinExistence type="predicted"/>
<keyword evidence="3 4" id="KW-0472">Membrane</keyword>
<feature type="transmembrane region" description="Helical" evidence="4">
    <location>
        <begin position="377"/>
        <end position="403"/>
    </location>
</feature>
<evidence type="ECO:0000313" key="7">
    <source>
        <dbReference type="Proteomes" id="UP000287798"/>
    </source>
</evidence>
<gene>
    <name evidence="6" type="ORF">D6C00_13035</name>
</gene>
<keyword evidence="7" id="KW-1185">Reference proteome</keyword>
<feature type="transmembrane region" description="Helical" evidence="4">
    <location>
        <begin position="263"/>
        <end position="282"/>
    </location>
</feature>
<protein>
    <submittedName>
        <fullName evidence="6">MFS transporter</fullName>
    </submittedName>
</protein>
<dbReference type="InterPro" id="IPR020846">
    <property type="entry name" value="MFS_dom"/>
</dbReference>
<feature type="transmembrane region" description="Helical" evidence="4">
    <location>
        <begin position="60"/>
        <end position="81"/>
    </location>
</feature>
<evidence type="ECO:0000259" key="5">
    <source>
        <dbReference type="PROSITE" id="PS50850"/>
    </source>
</evidence>
<feature type="transmembrane region" description="Helical" evidence="4">
    <location>
        <begin position="352"/>
        <end position="371"/>
    </location>
</feature>
<dbReference type="GO" id="GO:0022857">
    <property type="term" value="F:transmembrane transporter activity"/>
    <property type="evidence" value="ECO:0007669"/>
    <property type="project" value="InterPro"/>
</dbReference>
<dbReference type="InterPro" id="IPR011701">
    <property type="entry name" value="MFS"/>
</dbReference>
<dbReference type="AlphaFoldDB" id="A0A426QLW6"/>
<dbReference type="PANTHER" id="PTHR11360">
    <property type="entry name" value="MONOCARBOXYLATE TRANSPORTER"/>
    <property type="match status" value="1"/>
</dbReference>
<organism evidence="6 7">
    <name type="scientific">Thiohalobacter thiocyanaticus</name>
    <dbReference type="NCBI Taxonomy" id="585455"/>
    <lineage>
        <taxon>Bacteria</taxon>
        <taxon>Pseudomonadati</taxon>
        <taxon>Pseudomonadota</taxon>
        <taxon>Gammaproteobacteria</taxon>
        <taxon>Thiohalobacterales</taxon>
        <taxon>Thiohalobacteraceae</taxon>
        <taxon>Thiohalobacter</taxon>
    </lineage>
</organism>
<dbReference type="Gene3D" id="1.20.1250.20">
    <property type="entry name" value="MFS general substrate transporter like domains"/>
    <property type="match status" value="1"/>
</dbReference>
<dbReference type="Proteomes" id="UP000287798">
    <property type="component" value="Unassembled WGS sequence"/>
</dbReference>
<evidence type="ECO:0000256" key="4">
    <source>
        <dbReference type="SAM" id="Phobius"/>
    </source>
</evidence>
<dbReference type="OrthoDB" id="1404228at2"/>
<evidence type="ECO:0000256" key="1">
    <source>
        <dbReference type="ARBA" id="ARBA00022692"/>
    </source>
</evidence>
<accession>A0A426QLW6</accession>
<feature type="domain" description="Major facilitator superfamily (MFS) profile" evidence="5">
    <location>
        <begin position="22"/>
        <end position="407"/>
    </location>
</feature>
<evidence type="ECO:0000256" key="3">
    <source>
        <dbReference type="ARBA" id="ARBA00023136"/>
    </source>
</evidence>
<evidence type="ECO:0000256" key="2">
    <source>
        <dbReference type="ARBA" id="ARBA00022989"/>
    </source>
</evidence>
<dbReference type="PROSITE" id="PS50850">
    <property type="entry name" value="MFS"/>
    <property type="match status" value="1"/>
</dbReference>
<dbReference type="RefSeq" id="WP_125182100.1">
    <property type="nucleotide sequence ID" value="NZ_QZMU01000001.1"/>
</dbReference>
<keyword evidence="2 4" id="KW-1133">Transmembrane helix</keyword>
<evidence type="ECO:0000313" key="6">
    <source>
        <dbReference type="EMBL" id="RRQ22760.1"/>
    </source>
</evidence>
<feature type="transmembrane region" description="Helical" evidence="4">
    <location>
        <begin position="147"/>
        <end position="172"/>
    </location>
</feature>
<dbReference type="EMBL" id="QZMU01000001">
    <property type="protein sequence ID" value="RRQ22760.1"/>
    <property type="molecule type" value="Genomic_DNA"/>
</dbReference>